<evidence type="ECO:0000256" key="1">
    <source>
        <dbReference type="SAM" id="MobiDB-lite"/>
    </source>
</evidence>
<feature type="compositionally biased region" description="Polar residues" evidence="1">
    <location>
        <begin position="1"/>
        <end position="12"/>
    </location>
</feature>
<reference evidence="2" key="1">
    <citation type="submission" date="2021-06" db="EMBL/GenBank/DDBJ databases">
        <authorList>
            <person name="Kallberg Y."/>
            <person name="Tangrot J."/>
            <person name="Rosling A."/>
        </authorList>
    </citation>
    <scope>NUCLEOTIDE SEQUENCE</scope>
    <source>
        <strain evidence="2">FL130A</strain>
    </source>
</reference>
<organism evidence="2 3">
    <name type="scientific">Ambispora leptoticha</name>
    <dbReference type="NCBI Taxonomy" id="144679"/>
    <lineage>
        <taxon>Eukaryota</taxon>
        <taxon>Fungi</taxon>
        <taxon>Fungi incertae sedis</taxon>
        <taxon>Mucoromycota</taxon>
        <taxon>Glomeromycotina</taxon>
        <taxon>Glomeromycetes</taxon>
        <taxon>Archaeosporales</taxon>
        <taxon>Ambisporaceae</taxon>
        <taxon>Ambispora</taxon>
    </lineage>
</organism>
<feature type="non-terminal residue" evidence="2">
    <location>
        <position position="1"/>
    </location>
</feature>
<dbReference type="AlphaFoldDB" id="A0A9N9NTR7"/>
<evidence type="ECO:0000313" key="3">
    <source>
        <dbReference type="Proteomes" id="UP000789508"/>
    </source>
</evidence>
<gene>
    <name evidence="2" type="ORF">ALEPTO_LOCUS14128</name>
</gene>
<evidence type="ECO:0000313" key="2">
    <source>
        <dbReference type="EMBL" id="CAG8770682.1"/>
    </source>
</evidence>
<comment type="caution">
    <text evidence="2">The sequence shown here is derived from an EMBL/GenBank/DDBJ whole genome shotgun (WGS) entry which is preliminary data.</text>
</comment>
<name>A0A9N9NTR7_9GLOM</name>
<protein>
    <submittedName>
        <fullName evidence="2">14033_t:CDS:1</fullName>
    </submittedName>
</protein>
<proteinExistence type="predicted"/>
<feature type="non-terminal residue" evidence="2">
    <location>
        <position position="66"/>
    </location>
</feature>
<dbReference type="OrthoDB" id="2391440at2759"/>
<accession>A0A9N9NTR7</accession>
<dbReference type="Proteomes" id="UP000789508">
    <property type="component" value="Unassembled WGS sequence"/>
</dbReference>
<dbReference type="EMBL" id="CAJVPS010052201">
    <property type="protein sequence ID" value="CAG8770682.1"/>
    <property type="molecule type" value="Genomic_DNA"/>
</dbReference>
<feature type="region of interest" description="Disordered" evidence="1">
    <location>
        <begin position="1"/>
        <end position="22"/>
    </location>
</feature>
<keyword evidence="3" id="KW-1185">Reference proteome</keyword>
<sequence>LNDLTNTESFQPTNLTNDNDDYDQTTQLFQHYKLILNQALRIVEEQENIGNKRWAQAVQTSFEGVN</sequence>